<dbReference type="Proteomes" id="UP000639274">
    <property type="component" value="Chromosome"/>
</dbReference>
<keyword evidence="5" id="KW-1185">Reference proteome</keyword>
<feature type="region of interest" description="Disordered" evidence="1">
    <location>
        <begin position="31"/>
        <end position="54"/>
    </location>
</feature>
<feature type="transmembrane region" description="Helical" evidence="2">
    <location>
        <begin position="485"/>
        <end position="504"/>
    </location>
</feature>
<feature type="domain" description="CAAX prenyl protease 2/Lysostaphin resistance protein A-like" evidence="3">
    <location>
        <begin position="570"/>
        <end position="656"/>
    </location>
</feature>
<dbReference type="InterPro" id="IPR003675">
    <property type="entry name" value="Rce1/LyrA-like_dom"/>
</dbReference>
<evidence type="ECO:0000313" key="4">
    <source>
        <dbReference type="EMBL" id="QSX77892.1"/>
    </source>
</evidence>
<keyword evidence="2" id="KW-1133">Transmembrane helix</keyword>
<dbReference type="EMBL" id="CP071518">
    <property type="protein sequence ID" value="QSX77892.1"/>
    <property type="molecule type" value="Genomic_DNA"/>
</dbReference>
<organism evidence="4 5">
    <name type="scientific">Agrilutibacter solisilvae</name>
    <dbReference type="NCBI Taxonomy" id="2763317"/>
    <lineage>
        <taxon>Bacteria</taxon>
        <taxon>Pseudomonadati</taxon>
        <taxon>Pseudomonadota</taxon>
        <taxon>Gammaproteobacteria</taxon>
        <taxon>Lysobacterales</taxon>
        <taxon>Lysobacteraceae</taxon>
        <taxon>Agrilutibacter</taxon>
    </lineage>
</organism>
<keyword evidence="2" id="KW-0812">Transmembrane</keyword>
<dbReference type="Pfam" id="PF02517">
    <property type="entry name" value="Rce1-like"/>
    <property type="match status" value="1"/>
</dbReference>
<name>A0A974XY18_9GAMM</name>
<dbReference type="AlphaFoldDB" id="A0A974XY18"/>
<keyword evidence="4" id="KW-0482">Metalloprotease</keyword>
<gene>
    <name evidence="4" type="ORF">I8J32_014355</name>
</gene>
<dbReference type="GO" id="GO:0080120">
    <property type="term" value="P:CAAX-box protein maturation"/>
    <property type="evidence" value="ECO:0007669"/>
    <property type="project" value="UniProtKB-ARBA"/>
</dbReference>
<feature type="transmembrane region" description="Helical" evidence="2">
    <location>
        <begin position="447"/>
        <end position="465"/>
    </location>
</feature>
<keyword evidence="2" id="KW-0472">Membrane</keyword>
<feature type="transmembrane region" description="Helical" evidence="2">
    <location>
        <begin position="524"/>
        <end position="546"/>
    </location>
</feature>
<protein>
    <submittedName>
        <fullName evidence="4">CPBP family intramembrane metalloprotease</fullName>
    </submittedName>
</protein>
<evidence type="ECO:0000256" key="2">
    <source>
        <dbReference type="SAM" id="Phobius"/>
    </source>
</evidence>
<dbReference type="KEGG" id="lsf:I8J32_014355"/>
<keyword evidence="4" id="KW-0645">Protease</keyword>
<dbReference type="GO" id="GO:0008237">
    <property type="term" value="F:metallopeptidase activity"/>
    <property type="evidence" value="ECO:0007669"/>
    <property type="project" value="UniProtKB-KW"/>
</dbReference>
<evidence type="ECO:0000313" key="5">
    <source>
        <dbReference type="Proteomes" id="UP000639274"/>
    </source>
</evidence>
<sequence>MPPPIRGRRRRYAECPAAEVAGEALGYSPVPRGAAASARPGSHHPDAGPRCTRASRIRGSSSMAVRSWLRRLVAVAAFVSASALAAAPVVGVHEAAPSSDQRELERVQAVKAAAYQQSLARYDAAIRAAAPHDAAQTVARCAFIAHFVDDEYGEFVDSAPDDFEACQQALRDRADKAPEAQVFLLRQLWDDQEVIEAGEKLIGPAERWPVPQRRALLATLSNAHAGNDDDRAGELGEKAARLGDYSQVHAAVRWLAANERSLEAARLLAQAPVADEDWPARERIEAALDLPDGRVALSELRRHQKAGRQVADVLAARVHLHAGNSAQARRYLRASSEDGATLMEDERFEVALALREFEIAVDMVDVSDMDGLAQNLARAAAILVRSPLSLFKPAMTMAAAIAIGMLILLALLPGLVLVPAHYRSLLRRARGQPALEPLFEVVGLRQAWIGLAILLVVPLTVGTLVAPDALSGMASGGPAFDEPGLFRSMLWGSLAGLLCIVPYARRIGLRQIVGGRSAARMIGWVLLAQVALLVVGALLAAVNASSGGAETTQTQAVQAIAEGGRQAAGPAVTLLLMALIVPVLEELVFRGLLLGGLARHIGFGWANAIQALVFAASHDDLPRLPFYLALGLFAGWLVKRTRSLGPAIVLHALNNSWAALAMMYAT</sequence>
<feature type="transmembrane region" description="Helical" evidence="2">
    <location>
        <begin position="566"/>
        <end position="584"/>
    </location>
</feature>
<proteinExistence type="predicted"/>
<feature type="transmembrane region" description="Helical" evidence="2">
    <location>
        <begin position="394"/>
        <end position="418"/>
    </location>
</feature>
<dbReference type="GO" id="GO:0004175">
    <property type="term" value="F:endopeptidase activity"/>
    <property type="evidence" value="ECO:0007669"/>
    <property type="project" value="UniProtKB-ARBA"/>
</dbReference>
<reference evidence="4 5" key="1">
    <citation type="submission" date="2021-03" db="EMBL/GenBank/DDBJ databases">
        <title>Lysobacter sp. nov. isolated from soil of gangwondo yeongwol, south Korea.</title>
        <authorList>
            <person name="Kim K.R."/>
            <person name="Kim K.H."/>
            <person name="Jeon C.O."/>
        </authorList>
    </citation>
    <scope>NUCLEOTIDE SEQUENCE [LARGE SCALE GENOMIC DNA]</scope>
    <source>
        <strain evidence="4 5">R19</strain>
    </source>
</reference>
<evidence type="ECO:0000259" key="3">
    <source>
        <dbReference type="Pfam" id="PF02517"/>
    </source>
</evidence>
<accession>A0A974XY18</accession>
<evidence type="ECO:0000256" key="1">
    <source>
        <dbReference type="SAM" id="MobiDB-lite"/>
    </source>
</evidence>
<dbReference type="InterPro" id="IPR052710">
    <property type="entry name" value="CAAX_protease"/>
</dbReference>
<dbReference type="PANTHER" id="PTHR36435:SF1">
    <property type="entry name" value="CAAX AMINO TERMINAL PROTEASE FAMILY PROTEIN"/>
    <property type="match status" value="1"/>
</dbReference>
<keyword evidence="4" id="KW-0378">Hydrolase</keyword>
<dbReference type="RefSeq" id="WP_207526638.1">
    <property type="nucleotide sequence ID" value="NZ_CP071518.1"/>
</dbReference>
<dbReference type="PANTHER" id="PTHR36435">
    <property type="entry name" value="SLR1288 PROTEIN"/>
    <property type="match status" value="1"/>
</dbReference>